<gene>
    <name evidence="8" type="ORF">VITISV_038529</name>
</gene>
<evidence type="ECO:0000256" key="3">
    <source>
        <dbReference type="ARBA" id="ARBA00022722"/>
    </source>
</evidence>
<dbReference type="InterPro" id="IPR036397">
    <property type="entry name" value="RNaseH_sf"/>
</dbReference>
<keyword evidence="4" id="KW-0255">Endonuclease</keyword>
<organism evidence="8">
    <name type="scientific">Vitis vinifera</name>
    <name type="common">Grape</name>
    <dbReference type="NCBI Taxonomy" id="29760"/>
    <lineage>
        <taxon>Eukaryota</taxon>
        <taxon>Viridiplantae</taxon>
        <taxon>Streptophyta</taxon>
        <taxon>Embryophyta</taxon>
        <taxon>Tracheophyta</taxon>
        <taxon>Spermatophyta</taxon>
        <taxon>Magnoliopsida</taxon>
        <taxon>eudicotyledons</taxon>
        <taxon>Gunneridae</taxon>
        <taxon>Pentapetalae</taxon>
        <taxon>rosids</taxon>
        <taxon>Vitales</taxon>
        <taxon>Vitaceae</taxon>
        <taxon>Viteae</taxon>
        <taxon>Vitis</taxon>
    </lineage>
</organism>
<dbReference type="PANTHER" id="PTHR37984">
    <property type="entry name" value="PROTEIN CBG26694"/>
    <property type="match status" value="1"/>
</dbReference>
<dbReference type="Gene3D" id="2.40.70.10">
    <property type="entry name" value="Acid Proteases"/>
    <property type="match status" value="1"/>
</dbReference>
<evidence type="ECO:0000256" key="5">
    <source>
        <dbReference type="ARBA" id="ARBA00023268"/>
    </source>
</evidence>
<dbReference type="InterPro" id="IPR041577">
    <property type="entry name" value="RT_RNaseH_2"/>
</dbReference>
<keyword evidence="4" id="KW-0378">Hydrolase</keyword>
<dbReference type="InterPro" id="IPR043502">
    <property type="entry name" value="DNA/RNA_pol_sf"/>
</dbReference>
<dbReference type="GO" id="GO:0004519">
    <property type="term" value="F:endonuclease activity"/>
    <property type="evidence" value="ECO:0007669"/>
    <property type="project" value="UniProtKB-KW"/>
</dbReference>
<dbReference type="Pfam" id="PF17919">
    <property type="entry name" value="RT_RNaseH_2"/>
    <property type="match status" value="1"/>
</dbReference>
<dbReference type="FunFam" id="3.10.20.370:FF:000001">
    <property type="entry name" value="Retrovirus-related Pol polyprotein from transposon 17.6-like protein"/>
    <property type="match status" value="1"/>
</dbReference>
<dbReference type="FunFam" id="3.30.70.270:FF:000020">
    <property type="entry name" value="Transposon Tf2-6 polyprotein-like Protein"/>
    <property type="match status" value="1"/>
</dbReference>
<dbReference type="InterPro" id="IPR050951">
    <property type="entry name" value="Retrovirus_Pol_polyprotein"/>
</dbReference>
<evidence type="ECO:0000256" key="1">
    <source>
        <dbReference type="ARBA" id="ARBA00022679"/>
    </source>
</evidence>
<dbReference type="Pfam" id="PF00665">
    <property type="entry name" value="rve"/>
    <property type="match status" value="1"/>
</dbReference>
<sequence length="1013" mass="114962">MARRLEELKMKKRIDNVESTLNKMMDGMQNDLSQKIDNVQYAISRLTNLNTMQEKGKFPSQPHQNPKGIHEVEAQKGKSSKVRKVKAVITLRSGKEIDQPTSKPKHDEESVAEKEKMLRQVKVNIPLLDMIKQVPTYARFLKNLCTVKGRLNVNKKAFLIEQVNAIIQCKSPVKYKYLGCLTILVSIGGTCVEKVLLDLGANRSVKIPRGMIEDVLVQVDKFYYPVDFVVLDTDPFVKGTNYVPIILGRPLLATSNAIINSLTIHQEDCLLEVLRRCKKAIGWQIYDLKWISTLVCTHHIYMEDEAKSVCQPQRRLNPHMQEVVQAEVLKLLQVGIIYPISDSPWVSPTQVVPKKSRITVMQNDKGEEVSTCLTTGWRVCIDYRRLNAVARKDHFPLPFIDQVLERVSGHPFYCLLDGYSEYFQIEIDVEDQEKTTFTCPFGIYAYRRMLFDLCNSPTTFQRCMLSIFSDMVERIMEVFMDDITIYGSAWIILGHIISKQDIEVDKAKVELIVKLPSPTNVKGVRQFLGHARFYKRFIKDFSKLARSLCELSVKDAKFIWDDRCQRSFEELKLFLTTAPIVRAPNWQLPFEVMCDANNFAIGVVLGQREDGKPYVIYYASKTLNEAQRNYTTTEKELLAIVFALDKFRAYLVGSFIVVFTDHSALKVQYPNQRQERSGDVVPDHLSRLAIAHNTHGMPINDDFPEESLTLVEVAPWYTHIANYLVIGEVLSFYWPSLFKDAHTMCKSCDRCQRLGKLTHRDMMPLNPILIVDLFYVWGIDFMGPFPMSFGYSYILVGVDYVSKLVEAVPCKHNDHRVVLKFLKENIFSRFGMPKVIISDGGTHFCNKPFETLLAKYGVKHKLAGYSTPLGASPMVAPPVLPQPEQGELPVEIVPLVPTPEATFATLPMTPTIPPVEPTTSEPSITISASEFRMAEIRAHQDQQTAIFRQIQQHLGLLPPPQPDLPASPEPLVPVEGTIPLEDTTTIEVRIPPAQEATTATPEDESSLPEAATT</sequence>
<dbReference type="InterPro" id="IPR043128">
    <property type="entry name" value="Rev_trsase/Diguanyl_cyclase"/>
</dbReference>
<dbReference type="CDD" id="cd01647">
    <property type="entry name" value="RT_LTR"/>
    <property type="match status" value="1"/>
</dbReference>
<dbReference type="EMBL" id="AM428725">
    <property type="protein sequence ID" value="CAN71415.1"/>
    <property type="molecule type" value="Genomic_DNA"/>
</dbReference>
<dbReference type="Gene3D" id="3.30.70.270">
    <property type="match status" value="2"/>
</dbReference>
<keyword evidence="5" id="KW-0511">Multifunctional enzyme</keyword>
<dbReference type="Gene3D" id="3.30.420.10">
    <property type="entry name" value="Ribonuclease H-like superfamily/Ribonuclease H"/>
    <property type="match status" value="1"/>
</dbReference>
<name>A5AKC3_VITVI</name>
<keyword evidence="1" id="KW-0808">Transferase</keyword>
<feature type="region of interest" description="Disordered" evidence="6">
    <location>
        <begin position="93"/>
        <end position="113"/>
    </location>
</feature>
<dbReference type="GO" id="GO:0016779">
    <property type="term" value="F:nucleotidyltransferase activity"/>
    <property type="evidence" value="ECO:0007669"/>
    <property type="project" value="UniProtKB-KW"/>
</dbReference>
<dbReference type="InterPro" id="IPR012337">
    <property type="entry name" value="RNaseH-like_sf"/>
</dbReference>
<dbReference type="PANTHER" id="PTHR37984:SF5">
    <property type="entry name" value="PROTEIN NYNRIN-LIKE"/>
    <property type="match status" value="1"/>
</dbReference>
<dbReference type="SUPFAM" id="SSF53098">
    <property type="entry name" value="Ribonuclease H-like"/>
    <property type="match status" value="1"/>
</dbReference>
<dbReference type="Gene3D" id="3.10.10.10">
    <property type="entry name" value="HIV Type 1 Reverse Transcriptase, subunit A, domain 1"/>
    <property type="match status" value="1"/>
</dbReference>
<dbReference type="AlphaFoldDB" id="A5AKC3"/>
<evidence type="ECO:0000313" key="8">
    <source>
        <dbReference type="EMBL" id="CAN71415.1"/>
    </source>
</evidence>
<dbReference type="PROSITE" id="PS50994">
    <property type="entry name" value="INTEGRASE"/>
    <property type="match status" value="1"/>
</dbReference>
<dbReference type="CDD" id="cd09274">
    <property type="entry name" value="RNase_HI_RT_Ty3"/>
    <property type="match status" value="1"/>
</dbReference>
<keyword evidence="3" id="KW-0540">Nuclease</keyword>
<evidence type="ECO:0000256" key="6">
    <source>
        <dbReference type="SAM" id="MobiDB-lite"/>
    </source>
</evidence>
<evidence type="ECO:0000256" key="4">
    <source>
        <dbReference type="ARBA" id="ARBA00022759"/>
    </source>
</evidence>
<evidence type="ECO:0000256" key="2">
    <source>
        <dbReference type="ARBA" id="ARBA00022695"/>
    </source>
</evidence>
<keyword evidence="2" id="KW-0548">Nucleotidyltransferase</keyword>
<proteinExistence type="predicted"/>
<dbReference type="InterPro" id="IPR021109">
    <property type="entry name" value="Peptidase_aspartic_dom_sf"/>
</dbReference>
<feature type="region of interest" description="Disordered" evidence="6">
    <location>
        <begin position="982"/>
        <end position="1013"/>
    </location>
</feature>
<dbReference type="InterPro" id="IPR001584">
    <property type="entry name" value="Integrase_cat-core"/>
</dbReference>
<dbReference type="InterPro" id="IPR000477">
    <property type="entry name" value="RT_dom"/>
</dbReference>
<accession>A5AKC3</accession>
<evidence type="ECO:0000259" key="7">
    <source>
        <dbReference type="PROSITE" id="PS50994"/>
    </source>
</evidence>
<protein>
    <recommendedName>
        <fullName evidence="7">Integrase catalytic domain-containing protein</fullName>
    </recommendedName>
</protein>
<dbReference type="Pfam" id="PF00078">
    <property type="entry name" value="RVT_1"/>
    <property type="match status" value="1"/>
</dbReference>
<dbReference type="GO" id="GO:0003676">
    <property type="term" value="F:nucleic acid binding"/>
    <property type="evidence" value="ECO:0007669"/>
    <property type="project" value="InterPro"/>
</dbReference>
<feature type="domain" description="Integrase catalytic" evidence="7">
    <location>
        <begin position="763"/>
        <end position="868"/>
    </location>
</feature>
<reference evidence="8" key="1">
    <citation type="journal article" date="2007" name="PLoS ONE">
        <title>The first genome sequence of an elite grapevine cultivar (Pinot noir Vitis vinifera L.): coping with a highly heterozygous genome.</title>
        <authorList>
            <person name="Velasco R."/>
            <person name="Zharkikh A."/>
            <person name="Troggio M."/>
            <person name="Cartwright D.A."/>
            <person name="Cestaro A."/>
            <person name="Pruss D."/>
            <person name="Pindo M."/>
            <person name="FitzGerald L.M."/>
            <person name="Vezzulli S."/>
            <person name="Reid J."/>
            <person name="Malacarne G."/>
            <person name="Iliev D."/>
            <person name="Coppola G."/>
            <person name="Wardell B."/>
            <person name="Micheletti D."/>
            <person name="Macalma T."/>
            <person name="Facci M."/>
            <person name="Mitchell J.T."/>
            <person name="Perazzolli M."/>
            <person name="Eldredge G."/>
            <person name="Gatto P."/>
            <person name="Oyzerski R."/>
            <person name="Moretto M."/>
            <person name="Gutin N."/>
            <person name="Stefanini M."/>
            <person name="Chen Y."/>
            <person name="Segala C."/>
            <person name="Davenport C."/>
            <person name="Dematte L."/>
            <person name="Mraz A."/>
            <person name="Battilana J."/>
            <person name="Stormo K."/>
            <person name="Costa F."/>
            <person name="Tao Q."/>
            <person name="Si-Ammour A."/>
            <person name="Harkins T."/>
            <person name="Lackey A."/>
            <person name="Perbost C."/>
            <person name="Taillon B."/>
            <person name="Stella A."/>
            <person name="Solovyev V."/>
            <person name="Fawcett J.A."/>
            <person name="Sterck L."/>
            <person name="Vandepoele K."/>
            <person name="Grando S.M."/>
            <person name="Toppo S."/>
            <person name="Moser C."/>
            <person name="Lanchbury J."/>
            <person name="Bogden R."/>
            <person name="Skolnick M."/>
            <person name="Sgaramella V."/>
            <person name="Bhatnagar S.K."/>
            <person name="Fontana P."/>
            <person name="Gutin A."/>
            <person name="Van de Peer Y."/>
            <person name="Salamini F."/>
            <person name="Viola R."/>
        </authorList>
    </citation>
    <scope>NUCLEOTIDE SEQUENCE</scope>
</reference>
<dbReference type="GO" id="GO:0015074">
    <property type="term" value="P:DNA integration"/>
    <property type="evidence" value="ECO:0007669"/>
    <property type="project" value="InterPro"/>
</dbReference>
<dbReference type="SUPFAM" id="SSF56672">
    <property type="entry name" value="DNA/RNA polymerases"/>
    <property type="match status" value="1"/>
</dbReference>